<evidence type="ECO:0000313" key="2">
    <source>
        <dbReference type="EMBL" id="WEK54443.1"/>
    </source>
</evidence>
<dbReference type="Gene3D" id="3.20.80.10">
    <property type="entry name" value="Regulatory factor, effector binding domain"/>
    <property type="match status" value="1"/>
</dbReference>
<evidence type="ECO:0000259" key="1">
    <source>
        <dbReference type="Pfam" id="PF14526"/>
    </source>
</evidence>
<dbReference type="EMBL" id="CP119317">
    <property type="protein sequence ID" value="WEK54443.1"/>
    <property type="molecule type" value="Genomic_DNA"/>
</dbReference>
<name>A0AA95JAK1_9BACL</name>
<protein>
    <submittedName>
        <fullName evidence="2">GyrI-like domain-containing protein</fullName>
    </submittedName>
</protein>
<reference evidence="2" key="1">
    <citation type="submission" date="2023-03" db="EMBL/GenBank/DDBJ databases">
        <title>Andean soil-derived lignocellulolytic bacterial consortium as a source of novel taxa and putative plastic-active enzymes.</title>
        <authorList>
            <person name="Diaz-Garcia L."/>
            <person name="Chuvochina M."/>
            <person name="Feuerriegel G."/>
            <person name="Bunk B."/>
            <person name="Sproer C."/>
            <person name="Streit W.R."/>
            <person name="Rodriguez L.M."/>
            <person name="Overmann J."/>
            <person name="Jimenez D.J."/>
        </authorList>
    </citation>
    <scope>NUCLEOTIDE SEQUENCE</scope>
    <source>
        <strain evidence="2">MAG 2441</strain>
    </source>
</reference>
<gene>
    <name evidence="2" type="ORF">P0Y55_18215</name>
</gene>
<dbReference type="SUPFAM" id="SSF55136">
    <property type="entry name" value="Probable bacterial effector-binding domain"/>
    <property type="match status" value="1"/>
</dbReference>
<dbReference type="InterPro" id="IPR029441">
    <property type="entry name" value="Cass2"/>
</dbReference>
<organism evidence="2 3">
    <name type="scientific">Candidatus Cohnella colombiensis</name>
    <dbReference type="NCBI Taxonomy" id="3121368"/>
    <lineage>
        <taxon>Bacteria</taxon>
        <taxon>Bacillati</taxon>
        <taxon>Bacillota</taxon>
        <taxon>Bacilli</taxon>
        <taxon>Bacillales</taxon>
        <taxon>Paenibacillaceae</taxon>
        <taxon>Cohnella</taxon>
    </lineage>
</organism>
<dbReference type="Pfam" id="PF14526">
    <property type="entry name" value="Cass2"/>
    <property type="match status" value="1"/>
</dbReference>
<dbReference type="Proteomes" id="UP001178662">
    <property type="component" value="Chromosome"/>
</dbReference>
<sequence>MEEVFKYKQPDSTLNEKVLSNVITKDSFTLVGYRIAVPFSELGKNVRGSVSQIYGRLELLTKRLNKDIICLIPPQTLDPQLPVLFVGIEMAGQFNVPEGMEALVVPGQKYVIATFKGTLDQYGQFQQSIPDAITGAGLEPVDMWQGYTYEVYPESAYNWSDDGAIQEIRLHWTIKE</sequence>
<dbReference type="InterPro" id="IPR011256">
    <property type="entry name" value="Reg_factor_effector_dom_sf"/>
</dbReference>
<feature type="domain" description="Integron-associated effector binding protein" evidence="1">
    <location>
        <begin position="23"/>
        <end position="154"/>
    </location>
</feature>
<evidence type="ECO:0000313" key="3">
    <source>
        <dbReference type="Proteomes" id="UP001178662"/>
    </source>
</evidence>
<accession>A0AA95JAK1</accession>
<keyword evidence="3" id="KW-1185">Reference proteome</keyword>
<dbReference type="AlphaFoldDB" id="A0AA95JAK1"/>
<proteinExistence type="predicted"/>